<proteinExistence type="predicted"/>
<organism evidence="1 2">
    <name type="scientific">Pseudomonas graminis</name>
    <dbReference type="NCBI Taxonomy" id="158627"/>
    <lineage>
        <taxon>Bacteria</taxon>
        <taxon>Pseudomonadati</taxon>
        <taxon>Pseudomonadota</taxon>
        <taxon>Gammaproteobacteria</taxon>
        <taxon>Pseudomonadales</taxon>
        <taxon>Pseudomonadaceae</taxon>
        <taxon>Pseudomonas</taxon>
    </lineage>
</organism>
<dbReference type="RefSeq" id="WP_139214544.1">
    <property type="nucleotide sequence ID" value="NZ_FOHW01000031.1"/>
</dbReference>
<sequence length="65" mass="7340">MRPYECGSTSEDRKWESWLGRCEHIAGRSLQHIDDHSDLFDYYSGGLTPVEAVAEAAAQQQQLQA</sequence>
<dbReference type="Proteomes" id="UP000182332">
    <property type="component" value="Unassembled WGS sequence"/>
</dbReference>
<reference evidence="1 2" key="1">
    <citation type="submission" date="2016-10" db="EMBL/GenBank/DDBJ databases">
        <authorList>
            <person name="de Groot N.N."/>
        </authorList>
    </citation>
    <scope>NUCLEOTIDE SEQUENCE [LARGE SCALE GENOMIC DNA]</scope>
    <source>
        <strain evidence="1 2">DSM 11363</strain>
    </source>
</reference>
<dbReference type="EMBL" id="FOHW01000031">
    <property type="protein sequence ID" value="SET89327.1"/>
    <property type="molecule type" value="Genomic_DNA"/>
</dbReference>
<name>A0A1I0HZG4_9PSED</name>
<gene>
    <name evidence="1" type="ORF">SAMN05216197_1316</name>
</gene>
<dbReference type="AlphaFoldDB" id="A0A1I0HZG4"/>
<accession>A0A1I0HZG4</accession>
<protein>
    <submittedName>
        <fullName evidence="1">Uncharacterized protein</fullName>
    </submittedName>
</protein>
<evidence type="ECO:0000313" key="1">
    <source>
        <dbReference type="EMBL" id="SET89327.1"/>
    </source>
</evidence>
<evidence type="ECO:0000313" key="2">
    <source>
        <dbReference type="Proteomes" id="UP000182332"/>
    </source>
</evidence>